<keyword evidence="1" id="KW-0812">Transmembrane</keyword>
<name>A0A3S5B8R5_9PLAT</name>
<proteinExistence type="predicted"/>
<gene>
    <name evidence="2" type="ORF">PXEA_LOCUS9682</name>
</gene>
<evidence type="ECO:0000313" key="2">
    <source>
        <dbReference type="EMBL" id="VEL16242.1"/>
    </source>
</evidence>
<feature type="transmembrane region" description="Helical" evidence="1">
    <location>
        <begin position="5"/>
        <end position="28"/>
    </location>
</feature>
<evidence type="ECO:0000256" key="1">
    <source>
        <dbReference type="SAM" id="Phobius"/>
    </source>
</evidence>
<organism evidence="2 3">
    <name type="scientific">Protopolystoma xenopodis</name>
    <dbReference type="NCBI Taxonomy" id="117903"/>
    <lineage>
        <taxon>Eukaryota</taxon>
        <taxon>Metazoa</taxon>
        <taxon>Spiralia</taxon>
        <taxon>Lophotrochozoa</taxon>
        <taxon>Platyhelminthes</taxon>
        <taxon>Monogenea</taxon>
        <taxon>Polyopisthocotylea</taxon>
        <taxon>Polystomatidea</taxon>
        <taxon>Polystomatidae</taxon>
        <taxon>Protopolystoma</taxon>
    </lineage>
</organism>
<keyword evidence="1" id="KW-1133">Transmembrane helix</keyword>
<protein>
    <submittedName>
        <fullName evidence="2">Uncharacterized protein</fullName>
    </submittedName>
</protein>
<dbReference type="Proteomes" id="UP000784294">
    <property type="component" value="Unassembled WGS sequence"/>
</dbReference>
<keyword evidence="3" id="KW-1185">Reference proteome</keyword>
<comment type="caution">
    <text evidence="2">The sequence shown here is derived from an EMBL/GenBank/DDBJ whole genome shotgun (WGS) entry which is preliminary data.</text>
</comment>
<sequence length="675" mass="76502">MSGRYLLIVIKTVVYIASLLLTCILVHINSNTSSDTVITSISQGLVNSCEESPKYDLAPTNFVCRFPCPEDLLAWLRQLHGNWTRVNRMVVYFVQKAQICRRISPNLLHNHFPRLRILLVHAHRCPFLQLPESDDLPWLNQLSLLFPLPQPDTPILETTSPKPLSVDRQKSGKIHYQLERLEAARGQCCDLFSGITELPRLRYLTIGCAHVSITSTTQCAREFSLEATGNNISIPANVVPLPERLIIAPQLKHLQALFTGANEQPTCLVHRLRNLTLLHLYTLEDSMHTVLTPKSLFDLPSLTDVIMRFGQHVHLTSQLEDYPRLGSSHVRHLRLQALQGQVLPQMADLWHCHDCTGLSEKDADELYNEEELEPFNPKFEKEEENESRVKENSELLSSQTIVEWIRPGQQVVQIRSFILSSCIWTDRVCRNLTSILPYGNFSLNTTDLFLEDTNVCHLDALGLRRLPQLRQLVISARSCGERLHRFGQLSQAPEPSELLASLPRPWILRRLQFEVAVCSCEDMVRIGLLEKGLPKAIIRVNCRNLKCLTRLPGDLAKMGMHEHEGWNDGEFLIVPGQLRRALAEICDSESVQGRRLVPGSRLDNATNPVDVTLGIRDQMGRMPLASLAGLEECERRLAAIQRSQSAIATYWPHFGLGRVNLLLLSSLQVQLIVWL</sequence>
<accession>A0A3S5B8R5</accession>
<dbReference type="AlphaFoldDB" id="A0A3S5B8R5"/>
<evidence type="ECO:0000313" key="3">
    <source>
        <dbReference type="Proteomes" id="UP000784294"/>
    </source>
</evidence>
<reference evidence="2" key="1">
    <citation type="submission" date="2018-11" db="EMBL/GenBank/DDBJ databases">
        <authorList>
            <consortium name="Pathogen Informatics"/>
        </authorList>
    </citation>
    <scope>NUCLEOTIDE SEQUENCE</scope>
</reference>
<dbReference type="EMBL" id="CAAALY010027670">
    <property type="protein sequence ID" value="VEL16242.1"/>
    <property type="molecule type" value="Genomic_DNA"/>
</dbReference>
<keyword evidence="1" id="KW-0472">Membrane</keyword>